<evidence type="ECO:0000259" key="1">
    <source>
        <dbReference type="Pfam" id="PF07110"/>
    </source>
</evidence>
<name>A0A7X2LR59_9BURK</name>
<evidence type="ECO:0000313" key="3">
    <source>
        <dbReference type="Proteomes" id="UP000446768"/>
    </source>
</evidence>
<evidence type="ECO:0000313" key="2">
    <source>
        <dbReference type="EMBL" id="MRV70458.1"/>
    </source>
</evidence>
<dbReference type="Proteomes" id="UP000446768">
    <property type="component" value="Unassembled WGS sequence"/>
</dbReference>
<dbReference type="InterPro" id="IPR011008">
    <property type="entry name" value="Dimeric_a/b-barrel"/>
</dbReference>
<proteinExistence type="predicted"/>
<dbReference type="EMBL" id="WKJJ01000001">
    <property type="protein sequence ID" value="MRV70458.1"/>
    <property type="molecule type" value="Genomic_DNA"/>
</dbReference>
<dbReference type="SUPFAM" id="SSF54909">
    <property type="entry name" value="Dimeric alpha+beta barrel"/>
    <property type="match status" value="2"/>
</dbReference>
<dbReference type="GO" id="GO:0016491">
    <property type="term" value="F:oxidoreductase activity"/>
    <property type="evidence" value="ECO:0007669"/>
    <property type="project" value="InterPro"/>
</dbReference>
<dbReference type="InterPro" id="IPR009799">
    <property type="entry name" value="EthD_dom"/>
</dbReference>
<feature type="domain" description="EthD" evidence="1">
    <location>
        <begin position="54"/>
        <end position="149"/>
    </location>
</feature>
<gene>
    <name evidence="2" type="ORF">GJ700_01810</name>
</gene>
<dbReference type="AlphaFoldDB" id="A0A7X2LR59"/>
<keyword evidence="3" id="KW-1185">Reference proteome</keyword>
<feature type="domain" description="EthD" evidence="1">
    <location>
        <begin position="180"/>
        <end position="268"/>
    </location>
</feature>
<organism evidence="2 3">
    <name type="scientific">Pseudoduganella rivuli</name>
    <dbReference type="NCBI Taxonomy" id="2666085"/>
    <lineage>
        <taxon>Bacteria</taxon>
        <taxon>Pseudomonadati</taxon>
        <taxon>Pseudomonadota</taxon>
        <taxon>Betaproteobacteria</taxon>
        <taxon>Burkholderiales</taxon>
        <taxon>Oxalobacteraceae</taxon>
        <taxon>Telluria group</taxon>
        <taxon>Pseudoduganella</taxon>
    </lineage>
</organism>
<comment type="caution">
    <text evidence="2">The sequence shown here is derived from an EMBL/GenBank/DDBJ whole genome shotgun (WGS) entry which is preliminary data.</text>
</comment>
<protein>
    <recommendedName>
        <fullName evidence="1">EthD domain-containing protein</fullName>
    </recommendedName>
</protein>
<accession>A0A7X2LR59</accession>
<dbReference type="Pfam" id="PF07110">
    <property type="entry name" value="EthD"/>
    <property type="match status" value="2"/>
</dbReference>
<sequence>MTRCRPPARPAIQSNFHAWRVKRGAAAGLRSHVVMLQTLTLEETMKLMLCSRRHPDMDRTQFFDHLGNVHGPLVKSLPECTRYIRKYVQNHTRLPADGVHATTAYRHEQERDSVIELWFDDKQSLLQSLGEPKYQAIVRPDEARFNDLSQLLVLATREVPYKLADDGSAVYKSFDYITRREDLSHEAFEAHWARHADLLLAQDGYRQYVRQASRNLVLSQDENPFGASAPYDGIVETWFASFDDAQRWMAWRNDSRTVLESEAQFIDAPRSFSILAEARPVIG</sequence>
<dbReference type="Gene3D" id="3.30.70.100">
    <property type="match status" value="2"/>
</dbReference>
<reference evidence="2 3" key="1">
    <citation type="submission" date="2019-11" db="EMBL/GenBank/DDBJ databases">
        <title>Novel species isolated from a subtropical stream in China.</title>
        <authorList>
            <person name="Lu H."/>
        </authorList>
    </citation>
    <scope>NUCLEOTIDE SEQUENCE [LARGE SCALE GENOMIC DNA]</scope>
    <source>
        <strain evidence="2 3">FT92W</strain>
    </source>
</reference>